<name>A0A9N9J814_9GLOM</name>
<dbReference type="Proteomes" id="UP000789570">
    <property type="component" value="Unassembled WGS sequence"/>
</dbReference>
<feature type="region of interest" description="Disordered" evidence="1">
    <location>
        <begin position="102"/>
        <end position="121"/>
    </location>
</feature>
<proteinExistence type="predicted"/>
<feature type="compositionally biased region" description="Basic and acidic residues" evidence="1">
    <location>
        <begin position="105"/>
        <end position="121"/>
    </location>
</feature>
<accession>A0A9N9J814</accession>
<dbReference type="EMBL" id="CAJVPQ010023860">
    <property type="protein sequence ID" value="CAG8763675.1"/>
    <property type="molecule type" value="Genomic_DNA"/>
</dbReference>
<comment type="caution">
    <text evidence="2">The sequence shown here is derived from an EMBL/GenBank/DDBJ whole genome shotgun (WGS) entry which is preliminary data.</text>
</comment>
<evidence type="ECO:0000313" key="3">
    <source>
        <dbReference type="Proteomes" id="UP000789570"/>
    </source>
</evidence>
<sequence>MATSTRYNSKKTTPSRNELVNDPLATFIPYSGQQNHEKQVISVDIDIPLLLNEESNKESSDESEPTVNTSKVIAKKKSSISKVFASTTSISKINNDSIMMIEDQVTPKRKGDFNNKDTKSK</sequence>
<evidence type="ECO:0000256" key="1">
    <source>
        <dbReference type="SAM" id="MobiDB-lite"/>
    </source>
</evidence>
<gene>
    <name evidence="2" type="ORF">FCALED_LOCUS17086</name>
</gene>
<keyword evidence="3" id="KW-1185">Reference proteome</keyword>
<evidence type="ECO:0000313" key="2">
    <source>
        <dbReference type="EMBL" id="CAG8763675.1"/>
    </source>
</evidence>
<protein>
    <submittedName>
        <fullName evidence="2">15693_t:CDS:1</fullName>
    </submittedName>
</protein>
<dbReference type="AlphaFoldDB" id="A0A9N9J814"/>
<organism evidence="2 3">
    <name type="scientific">Funneliformis caledonium</name>
    <dbReference type="NCBI Taxonomy" id="1117310"/>
    <lineage>
        <taxon>Eukaryota</taxon>
        <taxon>Fungi</taxon>
        <taxon>Fungi incertae sedis</taxon>
        <taxon>Mucoromycota</taxon>
        <taxon>Glomeromycotina</taxon>
        <taxon>Glomeromycetes</taxon>
        <taxon>Glomerales</taxon>
        <taxon>Glomeraceae</taxon>
        <taxon>Funneliformis</taxon>
    </lineage>
</organism>
<reference evidence="2" key="1">
    <citation type="submission" date="2021-06" db="EMBL/GenBank/DDBJ databases">
        <authorList>
            <person name="Kallberg Y."/>
            <person name="Tangrot J."/>
            <person name="Rosling A."/>
        </authorList>
    </citation>
    <scope>NUCLEOTIDE SEQUENCE</scope>
    <source>
        <strain evidence="2">UK204</strain>
    </source>
</reference>
<feature type="non-terminal residue" evidence="2">
    <location>
        <position position="121"/>
    </location>
</feature>